<sequence length="126" mass="13538">MKKSIICPIMLLALVHGQALAHNVSLNIHNTLSACVAIYIRDTSIHANMLLANTVFQLRKPIGECGCRSALVSYDSVTIVNTAPQVLQNGLIGISKSGNKTLALASEQALVTDRQIQLQFRCAPAL</sequence>
<dbReference type="STRING" id="1036672.TKWG_05150"/>
<evidence type="ECO:0000256" key="1">
    <source>
        <dbReference type="SAM" id="SignalP"/>
    </source>
</evidence>
<evidence type="ECO:0000313" key="3">
    <source>
        <dbReference type="Proteomes" id="UP000005267"/>
    </source>
</evidence>
<reference evidence="2 3" key="1">
    <citation type="journal article" date="2011" name="J. Bacteriol.">
        <title>Whole-genome shotgun sequencing of the sulfur-oxidizing chemoautotroph Tetrathiobacter kashmirensis.</title>
        <authorList>
            <person name="Ghosh W."/>
            <person name="George A."/>
            <person name="Agarwal A."/>
            <person name="Raj P."/>
            <person name="Alam M."/>
            <person name="Pyne P."/>
            <person name="Das Gupta S.K."/>
        </authorList>
    </citation>
    <scope>NUCLEOTIDE SEQUENCE [LARGE SCALE GENOMIC DNA]</scope>
    <source>
        <strain evidence="2 3">WT001</strain>
    </source>
</reference>
<evidence type="ECO:0008006" key="4">
    <source>
        <dbReference type="Google" id="ProtNLM"/>
    </source>
</evidence>
<accession>I3U948</accession>
<feature type="signal peptide" evidence="1">
    <location>
        <begin position="1"/>
        <end position="21"/>
    </location>
</feature>
<dbReference type="KEGG" id="aka:TKWG_05150"/>
<gene>
    <name evidence="2" type="ordered locus">TKWG_05150</name>
</gene>
<dbReference type="OrthoDB" id="7064840at2"/>
<evidence type="ECO:0000313" key="2">
    <source>
        <dbReference type="EMBL" id="AFK61536.1"/>
    </source>
</evidence>
<dbReference type="InterPro" id="IPR018696">
    <property type="entry name" value="DUF2195"/>
</dbReference>
<dbReference type="Proteomes" id="UP000005267">
    <property type="component" value="Chromosome"/>
</dbReference>
<feature type="chain" id="PRO_5003680021" description="DUF2195 domain-containing protein" evidence="1">
    <location>
        <begin position="22"/>
        <end position="126"/>
    </location>
</feature>
<dbReference type="HOGENOM" id="CLU_163897_0_0_4"/>
<keyword evidence="1" id="KW-0732">Signal</keyword>
<keyword evidence="3" id="KW-1185">Reference proteome</keyword>
<dbReference type="AlphaFoldDB" id="I3U948"/>
<proteinExistence type="predicted"/>
<name>I3U948_ADVKW</name>
<organism evidence="2 3">
    <name type="scientific">Advenella kashmirensis (strain DSM 17095 / LMG 22695 / WT001)</name>
    <name type="common">Tetrathiobacter kashmirensis</name>
    <dbReference type="NCBI Taxonomy" id="1036672"/>
    <lineage>
        <taxon>Bacteria</taxon>
        <taxon>Pseudomonadati</taxon>
        <taxon>Pseudomonadota</taxon>
        <taxon>Betaproteobacteria</taxon>
        <taxon>Burkholderiales</taxon>
        <taxon>Alcaligenaceae</taxon>
    </lineage>
</organism>
<dbReference type="RefSeq" id="WP_014749627.1">
    <property type="nucleotide sequence ID" value="NC_017964.1"/>
</dbReference>
<reference evidence="3" key="2">
    <citation type="journal article" date="2013" name="PLoS ONE">
        <title>Genome implosion elicits host-confinement in Alcaligenaceae: evidence from the comparative genomics of Tetrathiobacter kashmirensis, a pathogen in the making.</title>
        <authorList>
            <person name="Ghosh W."/>
            <person name="Alam M."/>
            <person name="Roy C."/>
            <person name="Pyne P."/>
            <person name="George A."/>
            <person name="Chakraborty R."/>
            <person name="Majumder S."/>
            <person name="Agarwal A."/>
            <person name="Chakraborty S."/>
            <person name="Majumdar S."/>
            <person name="Gupta S.K."/>
        </authorList>
    </citation>
    <scope>NUCLEOTIDE SEQUENCE [LARGE SCALE GENOMIC DNA]</scope>
    <source>
        <strain evidence="3">WT001</strain>
    </source>
</reference>
<protein>
    <recommendedName>
        <fullName evidence="4">DUF2195 domain-containing protein</fullName>
    </recommendedName>
</protein>
<dbReference type="Pfam" id="PF09961">
    <property type="entry name" value="DUF2195"/>
    <property type="match status" value="1"/>
</dbReference>
<dbReference type="PROSITE" id="PS51257">
    <property type="entry name" value="PROKAR_LIPOPROTEIN"/>
    <property type="match status" value="1"/>
</dbReference>
<dbReference type="EMBL" id="CP003555">
    <property type="protein sequence ID" value="AFK61536.1"/>
    <property type="molecule type" value="Genomic_DNA"/>
</dbReference>